<sequence length="828" mass="94151">MNPQNQQRTSLAELQRRSHMLSQQFDELPEKDLDAPTFHSIPTPDTQNSLAPSETMANLVAPQNIPQREMRISQGTLPRPLNRYDTFDGVFNVQSQPPPSVLAQVIYKEISVSSPRFLRFTSSYCALDETKQNSSGIPLGFIWQPLADLDPREDPIPFIDGIPYRCSNCGSYVNPFFKYDTAQKWICNICESRLEISEKYIGNPETKPELTLGTYEFAAPSDFSNRPLVSPLYLFCVEISAHSLEMGLLQQVVSSIKNMLDYIPFKERCQIGVVTFGCFMQLFRLNSRGDLTEVVISDIDDPFIPDPPNSYMFHVGNQFDELENFLEKLASWDFSNPPKVTISIGAVLGAIKDYFLKNIGGRVIVFTTQLGTIGKLKLSDRVDVKLFGTDKENNLYLPLESYSSLGKELCEDDICVDIFACTNEKSIDVPSLACLCTQTGGDLYYYSGYRSDIDGEKIYYQIFRILTRSQGYQGLLRVRCSNGLTVDYYTGKFKRKGPVEMEIAAIDSDKSIGVVLKYDSKLKDDYDNYVQCAMLYTNILGQRMIRIFNGVIKSTKYVANFYRSSDPDVIINISTKICAYQLYEQNIKTVRENWLSSIGRLCNLYFKEGADQNFKTTTLPEPIKILPLYINSAMKTPAFSVSYGIDARISFAHYLLAATVQQSRLMLYPMIYSLHDINEQSHFPGNLSNNETVILPNLVPCSKHSIQSNGVYFMADGEIICLYIGSDVSVEFIVDVFGAQSFEELSENPEKWVLADLGNDNSSKIIAIYEEIRNRNPGHFPTLYWHFEGKSSELVLKRFLVEDQMPNEISYHDYYLKIHKMVITKQFN</sequence>
<dbReference type="PROSITE" id="PS50114">
    <property type="entry name" value="GATA_ZN_FINGER_2"/>
    <property type="match status" value="1"/>
</dbReference>
<keyword evidence="4" id="KW-0863">Zinc-finger</keyword>
<keyword evidence="2" id="KW-0813">Transport</keyword>
<dbReference type="GO" id="GO:0070971">
    <property type="term" value="C:endoplasmic reticulum exit site"/>
    <property type="evidence" value="ECO:0007669"/>
    <property type="project" value="TreeGrafter"/>
</dbReference>
<evidence type="ECO:0000313" key="6">
    <source>
        <dbReference type="EMBL" id="CAG9333334.1"/>
    </source>
</evidence>
<evidence type="ECO:0000256" key="2">
    <source>
        <dbReference type="ARBA" id="ARBA00022448"/>
    </source>
</evidence>
<dbReference type="InterPro" id="IPR007123">
    <property type="entry name" value="Gelsolin-like_dom"/>
</dbReference>
<dbReference type="Pfam" id="PF08033">
    <property type="entry name" value="Sec23_BS"/>
    <property type="match status" value="1"/>
</dbReference>
<evidence type="ECO:0000256" key="1">
    <source>
        <dbReference type="ARBA" id="ARBA00008334"/>
    </source>
</evidence>
<dbReference type="InterPro" id="IPR036175">
    <property type="entry name" value="Sec23/24_helical_dom_sf"/>
</dbReference>
<dbReference type="GO" id="GO:0000149">
    <property type="term" value="F:SNARE binding"/>
    <property type="evidence" value="ECO:0007669"/>
    <property type="project" value="TreeGrafter"/>
</dbReference>
<dbReference type="GO" id="GO:0030127">
    <property type="term" value="C:COPII vesicle coat"/>
    <property type="evidence" value="ECO:0007669"/>
    <property type="project" value="InterPro"/>
</dbReference>
<protein>
    <recommendedName>
        <fullName evidence="5">GATA-type domain-containing protein</fullName>
    </recommendedName>
</protein>
<dbReference type="InterPro" id="IPR006896">
    <property type="entry name" value="Sec23/24_trunk_dom"/>
</dbReference>
<dbReference type="InterPro" id="IPR000679">
    <property type="entry name" value="Znf_GATA"/>
</dbReference>
<comment type="caution">
    <text evidence="6">The sequence shown here is derived from an EMBL/GenBank/DDBJ whole genome shotgun (WGS) entry which is preliminary data.</text>
</comment>
<dbReference type="Pfam" id="PF00626">
    <property type="entry name" value="Gelsolin"/>
    <property type="match status" value="1"/>
</dbReference>
<dbReference type="GO" id="GO:0043565">
    <property type="term" value="F:sequence-specific DNA binding"/>
    <property type="evidence" value="ECO:0007669"/>
    <property type="project" value="InterPro"/>
</dbReference>
<feature type="domain" description="GATA-type" evidence="5">
    <location>
        <begin position="165"/>
        <end position="190"/>
    </location>
</feature>
<dbReference type="InterPro" id="IPR012990">
    <property type="entry name" value="Beta-sandwich_Sec23_24"/>
</dbReference>
<dbReference type="Proteomes" id="UP001162131">
    <property type="component" value="Unassembled WGS sequence"/>
</dbReference>
<evidence type="ECO:0000313" key="7">
    <source>
        <dbReference type="Proteomes" id="UP001162131"/>
    </source>
</evidence>
<dbReference type="SUPFAM" id="SSF82754">
    <property type="entry name" value="C-terminal, gelsolin-like domain of Sec23/24"/>
    <property type="match status" value="1"/>
</dbReference>
<dbReference type="Pfam" id="PF04815">
    <property type="entry name" value="Sec23_helical"/>
    <property type="match status" value="1"/>
</dbReference>
<evidence type="ECO:0000256" key="3">
    <source>
        <dbReference type="ARBA" id="ARBA00022927"/>
    </source>
</evidence>
<dbReference type="Gene3D" id="3.40.20.10">
    <property type="entry name" value="Severin"/>
    <property type="match status" value="1"/>
</dbReference>
<dbReference type="Gene3D" id="3.40.50.410">
    <property type="entry name" value="von Willebrand factor, type A domain"/>
    <property type="match status" value="1"/>
</dbReference>
<dbReference type="GO" id="GO:0006355">
    <property type="term" value="P:regulation of DNA-templated transcription"/>
    <property type="evidence" value="ECO:0007669"/>
    <property type="project" value="InterPro"/>
</dbReference>
<dbReference type="AlphaFoldDB" id="A0AAU9K0C3"/>
<dbReference type="InterPro" id="IPR036180">
    <property type="entry name" value="Gelsolin-like_dom_sf"/>
</dbReference>
<organism evidence="6 7">
    <name type="scientific">Blepharisma stoltei</name>
    <dbReference type="NCBI Taxonomy" id="1481888"/>
    <lineage>
        <taxon>Eukaryota</taxon>
        <taxon>Sar</taxon>
        <taxon>Alveolata</taxon>
        <taxon>Ciliophora</taxon>
        <taxon>Postciliodesmatophora</taxon>
        <taxon>Heterotrichea</taxon>
        <taxon>Heterotrichida</taxon>
        <taxon>Blepharismidae</taxon>
        <taxon>Blepharisma</taxon>
    </lineage>
</organism>
<dbReference type="SUPFAM" id="SSF53300">
    <property type="entry name" value="vWA-like"/>
    <property type="match status" value="1"/>
</dbReference>
<dbReference type="Gene3D" id="2.30.30.380">
    <property type="entry name" value="Zn-finger domain of Sec23/24"/>
    <property type="match status" value="1"/>
</dbReference>
<gene>
    <name evidence="6" type="ORF">BSTOLATCC_MIC58148</name>
</gene>
<evidence type="ECO:0000259" key="5">
    <source>
        <dbReference type="PROSITE" id="PS50114"/>
    </source>
</evidence>
<dbReference type="GO" id="GO:0090110">
    <property type="term" value="P:COPII-coated vesicle cargo loading"/>
    <property type="evidence" value="ECO:0007669"/>
    <property type="project" value="TreeGrafter"/>
</dbReference>
<keyword evidence="4" id="KW-0862">Zinc</keyword>
<dbReference type="Pfam" id="PF04810">
    <property type="entry name" value="zf-Sec23_Sec24"/>
    <property type="match status" value="1"/>
</dbReference>
<dbReference type="InterPro" id="IPR036174">
    <property type="entry name" value="Znf_Sec23_Sec24_sf"/>
</dbReference>
<dbReference type="GO" id="GO:0008270">
    <property type="term" value="F:zinc ion binding"/>
    <property type="evidence" value="ECO:0007669"/>
    <property type="project" value="UniProtKB-KW"/>
</dbReference>
<dbReference type="InterPro" id="IPR036465">
    <property type="entry name" value="vWFA_dom_sf"/>
</dbReference>
<dbReference type="Gene3D" id="2.60.40.1670">
    <property type="entry name" value="beta-sandwich domain of Sec23/24"/>
    <property type="match status" value="1"/>
</dbReference>
<keyword evidence="3" id="KW-0653">Protein transport</keyword>
<proteinExistence type="inferred from homology"/>
<dbReference type="EMBL" id="CAJZBQ010000056">
    <property type="protein sequence ID" value="CAG9333334.1"/>
    <property type="molecule type" value="Genomic_DNA"/>
</dbReference>
<name>A0AAU9K0C3_9CILI</name>
<accession>A0AAU9K0C3</accession>
<dbReference type="InterPro" id="IPR006895">
    <property type="entry name" value="Znf_Sec23_Sec24"/>
</dbReference>
<keyword evidence="4" id="KW-0479">Metal-binding</keyword>
<keyword evidence="7" id="KW-1185">Reference proteome</keyword>
<dbReference type="GO" id="GO:0006886">
    <property type="term" value="P:intracellular protein transport"/>
    <property type="evidence" value="ECO:0007669"/>
    <property type="project" value="InterPro"/>
</dbReference>
<dbReference type="Gene3D" id="1.20.120.730">
    <property type="entry name" value="Sec23/Sec24 helical domain"/>
    <property type="match status" value="1"/>
</dbReference>
<comment type="similarity">
    <text evidence="1">Belongs to the SEC23/SEC24 family. SEC24 subfamily.</text>
</comment>
<dbReference type="SUPFAM" id="SSF81811">
    <property type="entry name" value="Helical domain of Sec23/24"/>
    <property type="match status" value="1"/>
</dbReference>
<dbReference type="InterPro" id="IPR050550">
    <property type="entry name" value="SEC23_SEC24_subfamily"/>
</dbReference>
<dbReference type="SUPFAM" id="SSF82919">
    <property type="entry name" value="Zn-finger domain of Sec23/24"/>
    <property type="match status" value="1"/>
</dbReference>
<dbReference type="PANTHER" id="PTHR13803">
    <property type="entry name" value="SEC24-RELATED PROTEIN"/>
    <property type="match status" value="1"/>
</dbReference>
<dbReference type="InterPro" id="IPR006900">
    <property type="entry name" value="Sec23/24_helical_dom"/>
</dbReference>
<dbReference type="Pfam" id="PF04811">
    <property type="entry name" value="Sec23_trunk"/>
    <property type="match status" value="1"/>
</dbReference>
<dbReference type="SUPFAM" id="SSF81995">
    <property type="entry name" value="beta-sandwich domain of Sec23/24"/>
    <property type="match status" value="1"/>
</dbReference>
<dbReference type="PANTHER" id="PTHR13803:SF4">
    <property type="entry name" value="SECRETORY 24CD, ISOFORM C"/>
    <property type="match status" value="1"/>
</dbReference>
<dbReference type="InterPro" id="IPR029006">
    <property type="entry name" value="ADF-H/Gelsolin-like_dom_sf"/>
</dbReference>
<evidence type="ECO:0000256" key="4">
    <source>
        <dbReference type="PROSITE-ProRule" id="PRU00094"/>
    </source>
</evidence>
<reference evidence="6" key="1">
    <citation type="submission" date="2021-09" db="EMBL/GenBank/DDBJ databases">
        <authorList>
            <consortium name="AG Swart"/>
            <person name="Singh M."/>
            <person name="Singh A."/>
            <person name="Seah K."/>
            <person name="Emmerich C."/>
        </authorList>
    </citation>
    <scope>NUCLEOTIDE SEQUENCE</scope>
    <source>
        <strain evidence="6">ATCC30299</strain>
    </source>
</reference>